<dbReference type="Pfam" id="PF01555">
    <property type="entry name" value="N6_N4_Mtase"/>
    <property type="match status" value="1"/>
</dbReference>
<gene>
    <name evidence="8" type="ORF">SAMN05660710_03472</name>
</gene>
<organism evidence="8 9">
    <name type="scientific">Paracoccus tibetensis</name>
    <dbReference type="NCBI Taxonomy" id="336292"/>
    <lineage>
        <taxon>Bacteria</taxon>
        <taxon>Pseudomonadati</taxon>
        <taxon>Pseudomonadota</taxon>
        <taxon>Alphaproteobacteria</taxon>
        <taxon>Rhodobacterales</taxon>
        <taxon>Paracoccaceae</taxon>
        <taxon>Paracoccus</taxon>
    </lineage>
</organism>
<keyword evidence="9" id="KW-1185">Reference proteome</keyword>
<evidence type="ECO:0000313" key="9">
    <source>
        <dbReference type="Proteomes" id="UP000199502"/>
    </source>
</evidence>
<dbReference type="EMBL" id="FMVT01000017">
    <property type="protein sequence ID" value="SCY92254.1"/>
    <property type="molecule type" value="Genomic_DNA"/>
</dbReference>
<feature type="domain" description="DNA methylase N-4/N-6" evidence="7">
    <location>
        <begin position="87"/>
        <end position="458"/>
    </location>
</feature>
<name>A0A1G5JVQ9_9RHOB</name>
<evidence type="ECO:0000256" key="4">
    <source>
        <dbReference type="ARBA" id="ARBA00022679"/>
    </source>
</evidence>
<keyword evidence="3 8" id="KW-0489">Methyltransferase</keyword>
<reference evidence="8 9" key="1">
    <citation type="submission" date="2016-10" db="EMBL/GenBank/DDBJ databases">
        <authorList>
            <person name="de Groot N.N."/>
        </authorList>
    </citation>
    <scope>NUCLEOTIDE SEQUENCE [LARGE SCALE GENOMIC DNA]</scope>
    <source>
        <strain evidence="8 9">CGMCC 1.8925</strain>
    </source>
</reference>
<dbReference type="EC" id="2.1.1.72" evidence="2"/>
<dbReference type="InterPro" id="IPR002941">
    <property type="entry name" value="DNA_methylase_N4/N6"/>
</dbReference>
<dbReference type="InterPro" id="IPR002052">
    <property type="entry name" value="DNA_methylase_N6_adenine_CS"/>
</dbReference>
<dbReference type="STRING" id="336292.SAMN05660710_03472"/>
<evidence type="ECO:0000256" key="5">
    <source>
        <dbReference type="ARBA" id="ARBA00022691"/>
    </source>
</evidence>
<comment type="catalytic activity">
    <reaction evidence="6">
        <text>a 2'-deoxyadenosine in DNA + S-adenosyl-L-methionine = an N(6)-methyl-2'-deoxyadenosine in DNA + S-adenosyl-L-homocysteine + H(+)</text>
        <dbReference type="Rhea" id="RHEA:15197"/>
        <dbReference type="Rhea" id="RHEA-COMP:12418"/>
        <dbReference type="Rhea" id="RHEA-COMP:12419"/>
        <dbReference type="ChEBI" id="CHEBI:15378"/>
        <dbReference type="ChEBI" id="CHEBI:57856"/>
        <dbReference type="ChEBI" id="CHEBI:59789"/>
        <dbReference type="ChEBI" id="CHEBI:90615"/>
        <dbReference type="ChEBI" id="CHEBI:90616"/>
        <dbReference type="EC" id="2.1.1.72"/>
    </reaction>
</comment>
<evidence type="ECO:0000256" key="3">
    <source>
        <dbReference type="ARBA" id="ARBA00022603"/>
    </source>
</evidence>
<keyword evidence="5" id="KW-0949">S-adenosyl-L-methionine</keyword>
<evidence type="ECO:0000256" key="1">
    <source>
        <dbReference type="ARBA" id="ARBA00006594"/>
    </source>
</evidence>
<accession>A0A1G5JVQ9</accession>
<dbReference type="Proteomes" id="UP000199502">
    <property type="component" value="Unassembled WGS sequence"/>
</dbReference>
<dbReference type="GO" id="GO:0009007">
    <property type="term" value="F:site-specific DNA-methyltransferase (adenine-specific) activity"/>
    <property type="evidence" value="ECO:0007669"/>
    <property type="project" value="UniProtKB-EC"/>
</dbReference>
<dbReference type="GO" id="GO:0008170">
    <property type="term" value="F:N-methyltransferase activity"/>
    <property type="evidence" value="ECO:0007669"/>
    <property type="project" value="InterPro"/>
</dbReference>
<dbReference type="PRINTS" id="PR00506">
    <property type="entry name" value="D21N6MTFRASE"/>
</dbReference>
<dbReference type="GO" id="GO:0003677">
    <property type="term" value="F:DNA binding"/>
    <property type="evidence" value="ECO:0007669"/>
    <property type="project" value="InterPro"/>
</dbReference>
<sequence>MIDYSKLSREDLIRLLLERDGVDIGGIRLTYPGQTPPWQIIRQLKPRAQRIEKKFCVGSETQQSENILLEGENLQALVSLYKYRGQVDLVLTDPPYNTGLDFRYNDRWDEDPNDPDLGRLVPADDGSRHSKWLRFMTPRLWMMKEMLRPGGVLAICIDHRELFRLGMLLDEMFGEANRIGIINWQKSYAPRNDQRQLSTATEYVLVYAKNAERAKTALLPRTEEMDKRYLSRDGDPHPWKPGDLTARGEETHLSMIYAIQSPFTGQLHYPTAGRHWSSEKRRMKAYLETWGSKYVERDIGDGRQKALLIKGAPIPTEESFSPEHKALEAARRAAEKIRSGVWPAAHWRDNGQGTFGMKKYLKDVKQGIVPTTYWSDDDYEEPLDIGTTSWDHEHSGHSQIGVNELTSIVGPGHGFETVKPMKLIKKIIQIWCPPTGIVLDPFAGSGTTAHAIMELNAESGANRRFLLIEQGRPERGDAYARTLTYERLKRAVTGERVNKKGVTAISAAPISSGFRFSKLMSQVDAAAVLALEREEMVDLLLTSYWDQRDRAAAHLRRLPAGAHLHLFAKSARGEGFFLIWNGPDQASVLNRTSFRAIVAEAKAEGLAQPFHVYARISTYSGPNVEFYQIPNRILDALGFNEALHPYGVGSTPDAGEETVA</sequence>
<evidence type="ECO:0000256" key="6">
    <source>
        <dbReference type="ARBA" id="ARBA00047942"/>
    </source>
</evidence>
<dbReference type="RefSeq" id="WP_217630718.1">
    <property type="nucleotide sequence ID" value="NZ_FMVT01000017.1"/>
</dbReference>
<dbReference type="PROSITE" id="PS00092">
    <property type="entry name" value="N6_MTASE"/>
    <property type="match status" value="1"/>
</dbReference>
<dbReference type="InterPro" id="IPR002295">
    <property type="entry name" value="N4/N6-MTase_EcoPI_Mod-like"/>
</dbReference>
<evidence type="ECO:0000259" key="7">
    <source>
        <dbReference type="Pfam" id="PF01555"/>
    </source>
</evidence>
<dbReference type="AlphaFoldDB" id="A0A1G5JVQ9"/>
<dbReference type="InterPro" id="IPR029063">
    <property type="entry name" value="SAM-dependent_MTases_sf"/>
</dbReference>
<proteinExistence type="inferred from homology"/>
<dbReference type="Gene3D" id="3.40.50.150">
    <property type="entry name" value="Vaccinia Virus protein VP39"/>
    <property type="match status" value="1"/>
</dbReference>
<protein>
    <recommendedName>
        <fullName evidence="2">site-specific DNA-methyltransferase (adenine-specific)</fullName>
        <ecNumber evidence="2">2.1.1.72</ecNumber>
    </recommendedName>
</protein>
<dbReference type="SUPFAM" id="SSF53335">
    <property type="entry name" value="S-adenosyl-L-methionine-dependent methyltransferases"/>
    <property type="match status" value="1"/>
</dbReference>
<keyword evidence="4 8" id="KW-0808">Transferase</keyword>
<evidence type="ECO:0000313" key="8">
    <source>
        <dbReference type="EMBL" id="SCY92254.1"/>
    </source>
</evidence>
<evidence type="ECO:0000256" key="2">
    <source>
        <dbReference type="ARBA" id="ARBA00011900"/>
    </source>
</evidence>
<comment type="similarity">
    <text evidence="1">Belongs to the N(4)/N(6)-methyltransferase family.</text>
</comment>
<dbReference type="GO" id="GO:0032259">
    <property type="term" value="P:methylation"/>
    <property type="evidence" value="ECO:0007669"/>
    <property type="project" value="UniProtKB-KW"/>
</dbReference>